<keyword evidence="1" id="KW-0805">Transcription regulation</keyword>
<sequence>MALLLTSENVYKLYNIDPSKKMEGIVILHQQNYPGKEFTEHTRVFDGLLLGFMIQGSMKAQIHFMEYELNAGDIAVLQPQLMIYTQSLSEDAEIVTIGLSLDFIAAFPILHEFVMNHQIRWQPVIRLQPEETGLQKELIALIQNIYHKSPSSRKAEILRHLVIAMMYMISEAYSGLTDHNNFIKSRTHDIIDGFYLLISKYANQQRNVTFYAEKLHLTPQYLSTFLKQKTGKSVLQWINHAMILHAKTLLKSTSLSIKQVGHELNFENSSVFCRFFKKMTGVSPKTFRNGL</sequence>
<feature type="domain" description="HTH araC/xylS-type" evidence="4">
    <location>
        <begin position="192"/>
        <end position="290"/>
    </location>
</feature>
<keyword evidence="6" id="KW-1185">Reference proteome</keyword>
<dbReference type="InterPro" id="IPR037923">
    <property type="entry name" value="HTH-like"/>
</dbReference>
<reference evidence="6" key="1">
    <citation type="submission" date="2018-11" db="EMBL/GenBank/DDBJ databases">
        <title>Proposal to divide the Flavobacteriaceae and reorganize its genera based on Amino Acid Identity values calculated from whole genome sequences.</title>
        <authorList>
            <person name="Nicholson A.C."/>
            <person name="Gulvik C.A."/>
            <person name="Whitney A.M."/>
            <person name="Humrighouse B.W."/>
            <person name="Bell M."/>
            <person name="Holmes B."/>
            <person name="Steigerwalt A.G."/>
            <person name="Villarma A."/>
            <person name="Sheth M."/>
            <person name="Batra D."/>
            <person name="Pryor J."/>
            <person name="Bernardet J.-F."/>
            <person name="Hugo C."/>
            <person name="Kampfer P."/>
            <person name="Newman J."/>
            <person name="McQuiston J.R."/>
        </authorList>
    </citation>
    <scope>NUCLEOTIDE SEQUENCE [LARGE SCALE GENOMIC DNA]</scope>
    <source>
        <strain evidence="6">G0229</strain>
    </source>
</reference>
<dbReference type="SMART" id="SM00342">
    <property type="entry name" value="HTH_ARAC"/>
    <property type="match status" value="1"/>
</dbReference>
<evidence type="ECO:0000256" key="3">
    <source>
        <dbReference type="ARBA" id="ARBA00023163"/>
    </source>
</evidence>
<evidence type="ECO:0000256" key="2">
    <source>
        <dbReference type="ARBA" id="ARBA00023125"/>
    </source>
</evidence>
<name>A0A3G6TDT8_9FLAO</name>
<dbReference type="InterPro" id="IPR018060">
    <property type="entry name" value="HTH_AraC"/>
</dbReference>
<dbReference type="EMBL" id="CP033932">
    <property type="protein sequence ID" value="AZB26009.1"/>
    <property type="molecule type" value="Genomic_DNA"/>
</dbReference>
<dbReference type="Pfam" id="PF02311">
    <property type="entry name" value="AraC_binding"/>
    <property type="match status" value="1"/>
</dbReference>
<evidence type="ECO:0000259" key="4">
    <source>
        <dbReference type="PROSITE" id="PS01124"/>
    </source>
</evidence>
<dbReference type="PROSITE" id="PS01124">
    <property type="entry name" value="HTH_ARAC_FAMILY_2"/>
    <property type="match status" value="1"/>
</dbReference>
<dbReference type="GO" id="GO:0043565">
    <property type="term" value="F:sequence-specific DNA binding"/>
    <property type="evidence" value="ECO:0007669"/>
    <property type="project" value="InterPro"/>
</dbReference>
<protein>
    <submittedName>
        <fullName evidence="5">AraC family transcriptional regulator</fullName>
    </submittedName>
</protein>
<dbReference type="InterPro" id="IPR009057">
    <property type="entry name" value="Homeodomain-like_sf"/>
</dbReference>
<keyword evidence="3" id="KW-0804">Transcription</keyword>
<evidence type="ECO:0000256" key="1">
    <source>
        <dbReference type="ARBA" id="ARBA00023015"/>
    </source>
</evidence>
<dbReference type="GeneID" id="99066340"/>
<dbReference type="InterPro" id="IPR003313">
    <property type="entry name" value="AraC-bd"/>
</dbReference>
<dbReference type="SUPFAM" id="SSF51215">
    <property type="entry name" value="Regulatory protein AraC"/>
    <property type="match status" value="1"/>
</dbReference>
<organism evidence="5 6">
    <name type="scientific">Chryseobacterium bernardetii</name>
    <dbReference type="NCBI Taxonomy" id="1241978"/>
    <lineage>
        <taxon>Bacteria</taxon>
        <taxon>Pseudomonadati</taxon>
        <taxon>Bacteroidota</taxon>
        <taxon>Flavobacteriia</taxon>
        <taxon>Flavobacteriales</taxon>
        <taxon>Weeksellaceae</taxon>
        <taxon>Chryseobacterium group</taxon>
        <taxon>Chryseobacterium</taxon>
    </lineage>
</organism>
<dbReference type="Proteomes" id="UP000271193">
    <property type="component" value="Chromosome"/>
</dbReference>
<keyword evidence="2" id="KW-0238">DNA-binding</keyword>
<dbReference type="Pfam" id="PF12833">
    <property type="entry name" value="HTH_18"/>
    <property type="match status" value="1"/>
</dbReference>
<accession>A0A3G6TDT8</accession>
<dbReference type="GO" id="GO:0003700">
    <property type="term" value="F:DNA-binding transcription factor activity"/>
    <property type="evidence" value="ECO:0007669"/>
    <property type="project" value="InterPro"/>
</dbReference>
<proteinExistence type="predicted"/>
<dbReference type="Gene3D" id="1.10.10.60">
    <property type="entry name" value="Homeodomain-like"/>
    <property type="match status" value="1"/>
</dbReference>
<dbReference type="SUPFAM" id="SSF46689">
    <property type="entry name" value="Homeodomain-like"/>
    <property type="match status" value="1"/>
</dbReference>
<dbReference type="PANTHER" id="PTHR43280:SF32">
    <property type="entry name" value="TRANSCRIPTIONAL REGULATORY PROTEIN"/>
    <property type="match status" value="1"/>
</dbReference>
<dbReference type="PANTHER" id="PTHR43280">
    <property type="entry name" value="ARAC-FAMILY TRANSCRIPTIONAL REGULATOR"/>
    <property type="match status" value="1"/>
</dbReference>
<gene>
    <name evidence="5" type="ORF">EG339_16145</name>
</gene>
<evidence type="ECO:0000313" key="5">
    <source>
        <dbReference type="EMBL" id="AZB26009.1"/>
    </source>
</evidence>
<dbReference type="KEGG" id="cben:EG339_16145"/>
<dbReference type="AlphaFoldDB" id="A0A3G6TDT8"/>
<evidence type="ECO:0000313" key="6">
    <source>
        <dbReference type="Proteomes" id="UP000271193"/>
    </source>
</evidence>
<dbReference type="RefSeq" id="WP_123870954.1">
    <property type="nucleotide sequence ID" value="NZ_CP033932.1"/>
</dbReference>